<name>A0A9Q3FAP9_9BASI</name>
<dbReference type="AlphaFoldDB" id="A0A9Q3FAP9"/>
<accession>A0A9Q3FAP9</accession>
<evidence type="ECO:0000256" key="1">
    <source>
        <dbReference type="SAM" id="MobiDB-lite"/>
    </source>
</evidence>
<evidence type="ECO:0000313" key="2">
    <source>
        <dbReference type="EMBL" id="MBW0533511.1"/>
    </source>
</evidence>
<feature type="compositionally biased region" description="Basic and acidic residues" evidence="1">
    <location>
        <begin position="36"/>
        <end position="64"/>
    </location>
</feature>
<dbReference type="EMBL" id="AVOT02038603">
    <property type="protein sequence ID" value="MBW0533511.1"/>
    <property type="molecule type" value="Genomic_DNA"/>
</dbReference>
<protein>
    <submittedName>
        <fullName evidence="2">Uncharacterized protein</fullName>
    </submittedName>
</protein>
<reference evidence="2" key="1">
    <citation type="submission" date="2021-03" db="EMBL/GenBank/DDBJ databases">
        <title>Draft genome sequence of rust myrtle Austropuccinia psidii MF-1, a brazilian biotype.</title>
        <authorList>
            <person name="Quecine M.C."/>
            <person name="Pachon D.M.R."/>
            <person name="Bonatelli M.L."/>
            <person name="Correr F.H."/>
            <person name="Franceschini L.M."/>
            <person name="Leite T.F."/>
            <person name="Margarido G.R.A."/>
            <person name="Almeida C.A."/>
            <person name="Ferrarezi J.A."/>
            <person name="Labate C.A."/>
        </authorList>
    </citation>
    <scope>NUCLEOTIDE SEQUENCE</scope>
    <source>
        <strain evidence="2">MF-1</strain>
    </source>
</reference>
<organism evidence="2 3">
    <name type="scientific">Austropuccinia psidii MF-1</name>
    <dbReference type="NCBI Taxonomy" id="1389203"/>
    <lineage>
        <taxon>Eukaryota</taxon>
        <taxon>Fungi</taxon>
        <taxon>Dikarya</taxon>
        <taxon>Basidiomycota</taxon>
        <taxon>Pucciniomycotina</taxon>
        <taxon>Pucciniomycetes</taxon>
        <taxon>Pucciniales</taxon>
        <taxon>Sphaerophragmiaceae</taxon>
        <taxon>Austropuccinia</taxon>
    </lineage>
</organism>
<evidence type="ECO:0000313" key="3">
    <source>
        <dbReference type="Proteomes" id="UP000765509"/>
    </source>
</evidence>
<gene>
    <name evidence="2" type="ORF">O181_073226</name>
</gene>
<proteinExistence type="predicted"/>
<keyword evidence="3" id="KW-1185">Reference proteome</keyword>
<comment type="caution">
    <text evidence="2">The sequence shown here is derived from an EMBL/GenBank/DDBJ whole genome shotgun (WGS) entry which is preliminary data.</text>
</comment>
<feature type="region of interest" description="Disordered" evidence="1">
    <location>
        <begin position="1"/>
        <end position="94"/>
    </location>
</feature>
<dbReference type="Proteomes" id="UP000765509">
    <property type="component" value="Unassembled WGS sequence"/>
</dbReference>
<sequence length="94" mass="10461">MDNDSKPICSTNEVLWSREDRGPSEGLDTHVLQRTSPKDKLLAEKQKHLVRVPAERAVPKEGKQSRGSPPSLHKQEYASTSAKKGKEKGKAQLE</sequence>